<dbReference type="GO" id="GO:0003677">
    <property type="term" value="F:DNA binding"/>
    <property type="evidence" value="ECO:0007669"/>
    <property type="project" value="UniProtKB-KW"/>
</dbReference>
<accession>A0A835LU55</accession>
<dbReference type="Pfam" id="PF00847">
    <property type="entry name" value="AP2"/>
    <property type="match status" value="1"/>
</dbReference>
<dbReference type="EMBL" id="JADFTS010000006">
    <property type="protein sequence ID" value="KAF9599621.1"/>
    <property type="molecule type" value="Genomic_DNA"/>
</dbReference>
<evidence type="ECO:0000256" key="2">
    <source>
        <dbReference type="ARBA" id="ARBA00023015"/>
    </source>
</evidence>
<organism evidence="8 9">
    <name type="scientific">Coptis chinensis</name>
    <dbReference type="NCBI Taxonomy" id="261450"/>
    <lineage>
        <taxon>Eukaryota</taxon>
        <taxon>Viridiplantae</taxon>
        <taxon>Streptophyta</taxon>
        <taxon>Embryophyta</taxon>
        <taxon>Tracheophyta</taxon>
        <taxon>Spermatophyta</taxon>
        <taxon>Magnoliopsida</taxon>
        <taxon>Ranunculales</taxon>
        <taxon>Ranunculaceae</taxon>
        <taxon>Coptidoideae</taxon>
        <taxon>Coptis</taxon>
    </lineage>
</organism>
<evidence type="ECO:0000256" key="5">
    <source>
        <dbReference type="ARBA" id="ARBA00023242"/>
    </source>
</evidence>
<dbReference type="AlphaFoldDB" id="A0A835LU55"/>
<keyword evidence="5" id="KW-0539">Nucleus</keyword>
<dbReference type="Gene3D" id="3.30.730.10">
    <property type="entry name" value="AP2/ERF domain"/>
    <property type="match status" value="1"/>
</dbReference>
<feature type="domain" description="AP2/ERF" evidence="7">
    <location>
        <begin position="279"/>
        <end position="336"/>
    </location>
</feature>
<feature type="compositionally biased region" description="Polar residues" evidence="6">
    <location>
        <begin position="335"/>
        <end position="347"/>
    </location>
</feature>
<evidence type="ECO:0000256" key="1">
    <source>
        <dbReference type="ARBA" id="ARBA00004123"/>
    </source>
</evidence>
<keyword evidence="9" id="KW-1185">Reference proteome</keyword>
<name>A0A835LU55_9MAGN</name>
<feature type="compositionally biased region" description="Basic and acidic residues" evidence="6">
    <location>
        <begin position="63"/>
        <end position="81"/>
    </location>
</feature>
<dbReference type="PANTHER" id="PTHR31194:SF140">
    <property type="entry name" value="ETHYLENE-RESPONSIVE TRANSCRIPTION FACTOR CRF2"/>
    <property type="match status" value="1"/>
</dbReference>
<sequence length="522" mass="58958">MSLAEGGVETEREIKNGQPDTSVVAESEEKDSCNLHVPDASVNIDEGYSSQDVVKEPEVLEIQDKQKKEESHSIGELHDSGLNRNPEILPAREHRFQAPLSRRPVYIFVSLYCQATLVEKRHMGVSFPGLHTTSYVENIKKRRQGKWAGSGELYPTMETSFYPPIKYTEHKNITKKLIKPSVKRSPITDSSSLSSKRVVRFSVTDNNATDSSSDEEDEFFTRHRVKRYINEIDIESCTPEPAKVNVGLKSRSKKSLENKANKRTKLVTTGGVEGGVVKKYRGVRQRPWGKWAAEIRDPARRVRLWLGTFDTAEQAALVYDKHAIKLRGPDALTNFGPNSQQQHQNLVQEHEQEKKRKKKKTSTTTTTTSSVVVKPEINLSSVSGYDSSEESHNISSPTSVLRFRYSSSSSTLKEDGEHQHLSTLKEVKKEVQEFQDETTANSSDGGFVGDYLPLDVPYFNDLFDFGPPLGDEFFGDLSLPHLEDNFVGDNNIYSGYKEDFKISSIRVEDYFDDVFPYENVLA</sequence>
<dbReference type="InterPro" id="IPR036955">
    <property type="entry name" value="AP2/ERF_dom_sf"/>
</dbReference>
<dbReference type="OrthoDB" id="902335at2759"/>
<dbReference type="GO" id="GO:0003700">
    <property type="term" value="F:DNA-binding transcription factor activity"/>
    <property type="evidence" value="ECO:0007669"/>
    <property type="project" value="InterPro"/>
</dbReference>
<evidence type="ECO:0000313" key="9">
    <source>
        <dbReference type="Proteomes" id="UP000631114"/>
    </source>
</evidence>
<dbReference type="InterPro" id="IPR001471">
    <property type="entry name" value="AP2/ERF_dom"/>
</dbReference>
<feature type="region of interest" description="Disordered" evidence="6">
    <location>
        <begin position="330"/>
        <end position="369"/>
    </location>
</feature>
<keyword evidence="4" id="KW-0804">Transcription</keyword>
<feature type="region of interest" description="Disordered" evidence="6">
    <location>
        <begin position="63"/>
        <end position="85"/>
    </location>
</feature>
<dbReference type="CDD" id="cd00018">
    <property type="entry name" value="AP2"/>
    <property type="match status" value="1"/>
</dbReference>
<dbReference type="Proteomes" id="UP000631114">
    <property type="component" value="Unassembled WGS sequence"/>
</dbReference>
<evidence type="ECO:0000313" key="8">
    <source>
        <dbReference type="EMBL" id="KAF9599621.1"/>
    </source>
</evidence>
<gene>
    <name evidence="8" type="ORF">IFM89_001211</name>
</gene>
<evidence type="ECO:0000256" key="4">
    <source>
        <dbReference type="ARBA" id="ARBA00023163"/>
    </source>
</evidence>
<evidence type="ECO:0000256" key="6">
    <source>
        <dbReference type="SAM" id="MobiDB-lite"/>
    </source>
</evidence>
<dbReference type="SUPFAM" id="SSF54171">
    <property type="entry name" value="DNA-binding domain"/>
    <property type="match status" value="1"/>
</dbReference>
<evidence type="ECO:0000259" key="7">
    <source>
        <dbReference type="PROSITE" id="PS51032"/>
    </source>
</evidence>
<dbReference type="InterPro" id="IPR016177">
    <property type="entry name" value="DNA-bd_dom_sf"/>
</dbReference>
<dbReference type="SMART" id="SM00380">
    <property type="entry name" value="AP2"/>
    <property type="match status" value="1"/>
</dbReference>
<dbReference type="PANTHER" id="PTHR31194">
    <property type="entry name" value="SHN SHINE , DNA BINDING / TRANSCRIPTION FACTOR"/>
    <property type="match status" value="1"/>
</dbReference>
<evidence type="ECO:0000256" key="3">
    <source>
        <dbReference type="ARBA" id="ARBA00023125"/>
    </source>
</evidence>
<dbReference type="PRINTS" id="PR00367">
    <property type="entry name" value="ETHRSPELEMNT"/>
</dbReference>
<keyword evidence="2" id="KW-0805">Transcription regulation</keyword>
<dbReference type="InterPro" id="IPR050913">
    <property type="entry name" value="AP2/ERF_ERF"/>
</dbReference>
<proteinExistence type="predicted"/>
<dbReference type="FunFam" id="3.30.730.10:FF:000001">
    <property type="entry name" value="Ethylene-responsive transcription factor 2"/>
    <property type="match status" value="1"/>
</dbReference>
<reference evidence="8 9" key="1">
    <citation type="submission" date="2020-10" db="EMBL/GenBank/DDBJ databases">
        <title>The Coptis chinensis genome and diversification of protoberbering-type alkaloids.</title>
        <authorList>
            <person name="Wang B."/>
            <person name="Shu S."/>
            <person name="Song C."/>
            <person name="Liu Y."/>
        </authorList>
    </citation>
    <scope>NUCLEOTIDE SEQUENCE [LARGE SCALE GENOMIC DNA]</scope>
    <source>
        <strain evidence="8">HL-2020</strain>
        <tissue evidence="8">Leaf</tissue>
    </source>
</reference>
<keyword evidence="3" id="KW-0238">DNA-binding</keyword>
<comment type="subcellular location">
    <subcellularLocation>
        <location evidence="1">Nucleus</location>
    </subcellularLocation>
</comment>
<comment type="caution">
    <text evidence="8">The sequence shown here is derived from an EMBL/GenBank/DDBJ whole genome shotgun (WGS) entry which is preliminary data.</text>
</comment>
<dbReference type="GO" id="GO:0005634">
    <property type="term" value="C:nucleus"/>
    <property type="evidence" value="ECO:0007669"/>
    <property type="project" value="UniProtKB-SubCell"/>
</dbReference>
<dbReference type="PROSITE" id="PS51032">
    <property type="entry name" value="AP2_ERF"/>
    <property type="match status" value="1"/>
</dbReference>
<feature type="region of interest" description="Disordered" evidence="6">
    <location>
        <begin position="1"/>
        <end position="41"/>
    </location>
</feature>
<protein>
    <recommendedName>
        <fullName evidence="7">AP2/ERF domain-containing protein</fullName>
    </recommendedName>
</protein>